<evidence type="ECO:0000256" key="7">
    <source>
        <dbReference type="ARBA" id="ARBA00023136"/>
    </source>
</evidence>
<evidence type="ECO:0000256" key="4">
    <source>
        <dbReference type="ARBA" id="ARBA00022692"/>
    </source>
</evidence>
<dbReference type="PANTHER" id="PTHR30625:SF15">
    <property type="entry name" value="BIOPOLYMER TRANSPORT PROTEIN EXBB"/>
    <property type="match status" value="1"/>
</dbReference>
<protein>
    <submittedName>
        <fullName evidence="12">MotA/TolQ/ExbB proton channel family protein</fullName>
    </submittedName>
</protein>
<dbReference type="AlphaFoldDB" id="A0A5R8KIT5"/>
<evidence type="ECO:0000256" key="6">
    <source>
        <dbReference type="ARBA" id="ARBA00022989"/>
    </source>
</evidence>
<keyword evidence="2 8" id="KW-0813">Transport</keyword>
<evidence type="ECO:0000256" key="5">
    <source>
        <dbReference type="ARBA" id="ARBA00022927"/>
    </source>
</evidence>
<gene>
    <name evidence="12" type="ORF">FEM03_02210</name>
</gene>
<dbReference type="Proteomes" id="UP000306196">
    <property type="component" value="Unassembled WGS sequence"/>
</dbReference>
<evidence type="ECO:0000313" key="12">
    <source>
        <dbReference type="EMBL" id="TLD72192.1"/>
    </source>
</evidence>
<keyword evidence="4 10" id="KW-0812">Transmembrane</keyword>
<organism evidence="12 13">
    <name type="scientific">Phragmitibacter flavus</name>
    <dbReference type="NCBI Taxonomy" id="2576071"/>
    <lineage>
        <taxon>Bacteria</taxon>
        <taxon>Pseudomonadati</taxon>
        <taxon>Verrucomicrobiota</taxon>
        <taxon>Verrucomicrobiia</taxon>
        <taxon>Verrucomicrobiales</taxon>
        <taxon>Verrucomicrobiaceae</taxon>
        <taxon>Phragmitibacter</taxon>
    </lineage>
</organism>
<evidence type="ECO:0000313" key="13">
    <source>
        <dbReference type="Proteomes" id="UP000306196"/>
    </source>
</evidence>
<evidence type="ECO:0000259" key="11">
    <source>
        <dbReference type="Pfam" id="PF01618"/>
    </source>
</evidence>
<evidence type="ECO:0000256" key="8">
    <source>
        <dbReference type="RuleBase" id="RU004057"/>
    </source>
</evidence>
<dbReference type="GO" id="GO:0017038">
    <property type="term" value="P:protein import"/>
    <property type="evidence" value="ECO:0007669"/>
    <property type="project" value="TreeGrafter"/>
</dbReference>
<accession>A0A5R8KIT5</accession>
<evidence type="ECO:0000256" key="1">
    <source>
        <dbReference type="ARBA" id="ARBA00004651"/>
    </source>
</evidence>
<name>A0A5R8KIT5_9BACT</name>
<comment type="similarity">
    <text evidence="8">Belongs to the exbB/tolQ family.</text>
</comment>
<feature type="transmembrane region" description="Helical" evidence="10">
    <location>
        <begin position="194"/>
        <end position="215"/>
    </location>
</feature>
<comment type="caution">
    <text evidence="12">The sequence shown here is derived from an EMBL/GenBank/DDBJ whole genome shotgun (WGS) entry which is preliminary data.</text>
</comment>
<reference evidence="12 13" key="1">
    <citation type="submission" date="2019-05" db="EMBL/GenBank/DDBJ databases">
        <title>Verrucobacter flavum gen. nov., sp. nov. a new member of the family Verrucomicrobiaceae.</title>
        <authorList>
            <person name="Szuroczki S."/>
            <person name="Abbaszade G."/>
            <person name="Szabo A."/>
            <person name="Felfoldi T."/>
            <person name="Schumann P."/>
            <person name="Boka K."/>
            <person name="Keki Z."/>
            <person name="Toumi M."/>
            <person name="Toth E."/>
        </authorList>
    </citation>
    <scope>NUCLEOTIDE SEQUENCE [LARGE SCALE GENOMIC DNA]</scope>
    <source>
        <strain evidence="12 13">MG-N-17</strain>
    </source>
</reference>
<evidence type="ECO:0000256" key="9">
    <source>
        <dbReference type="SAM" id="MobiDB-lite"/>
    </source>
</evidence>
<feature type="transmembrane region" description="Helical" evidence="10">
    <location>
        <begin position="147"/>
        <end position="174"/>
    </location>
</feature>
<keyword evidence="3" id="KW-1003">Cell membrane</keyword>
<dbReference type="InterPro" id="IPR050790">
    <property type="entry name" value="ExbB/TolQ_transport"/>
</dbReference>
<feature type="compositionally biased region" description="Low complexity" evidence="9">
    <location>
        <begin position="258"/>
        <end position="267"/>
    </location>
</feature>
<feature type="region of interest" description="Disordered" evidence="9">
    <location>
        <begin position="247"/>
        <end position="267"/>
    </location>
</feature>
<sequence length="267" mass="28661">MPRSLITILLVLFTLLPALVAQEPTAPEPEVVAQKSLLDLYNTGGSLMHIILLCSIGTIAAGIYCFIAINPKKMMPKTTHASMIQFARHKDVNSAYQLCESAPSTYSNIISPSLLKINFERDLANKSSMEQAAADALDREETKQMTWVNYLNVFATIAPMLGLLGTVTGMIASFDMLSAGKSEPSDLAGGIGEAMTTTAAGLIVGIPAMFLYFFFKGRLTIAMSDIQKNATFIIDIFSGDVTLAEDDARAETTPPAPAETTEPALQS</sequence>
<comment type="subcellular location">
    <subcellularLocation>
        <location evidence="1">Cell membrane</location>
        <topology evidence="1">Multi-pass membrane protein</topology>
    </subcellularLocation>
    <subcellularLocation>
        <location evidence="8">Membrane</location>
        <topology evidence="8">Multi-pass membrane protein</topology>
    </subcellularLocation>
</comment>
<keyword evidence="7 10" id="KW-0472">Membrane</keyword>
<dbReference type="GO" id="GO:0005886">
    <property type="term" value="C:plasma membrane"/>
    <property type="evidence" value="ECO:0007669"/>
    <property type="project" value="UniProtKB-SubCell"/>
</dbReference>
<dbReference type="OrthoDB" id="9780511at2"/>
<proteinExistence type="inferred from homology"/>
<dbReference type="Pfam" id="PF01618">
    <property type="entry name" value="MotA_ExbB"/>
    <property type="match status" value="1"/>
</dbReference>
<evidence type="ECO:0000256" key="10">
    <source>
        <dbReference type="SAM" id="Phobius"/>
    </source>
</evidence>
<keyword evidence="13" id="KW-1185">Reference proteome</keyword>
<dbReference type="InterPro" id="IPR002898">
    <property type="entry name" value="MotA_ExbB_proton_chnl"/>
</dbReference>
<evidence type="ECO:0000256" key="2">
    <source>
        <dbReference type="ARBA" id="ARBA00022448"/>
    </source>
</evidence>
<evidence type="ECO:0000256" key="3">
    <source>
        <dbReference type="ARBA" id="ARBA00022475"/>
    </source>
</evidence>
<dbReference type="EMBL" id="VAUV01000002">
    <property type="protein sequence ID" value="TLD72192.1"/>
    <property type="molecule type" value="Genomic_DNA"/>
</dbReference>
<dbReference type="RefSeq" id="WP_138084547.1">
    <property type="nucleotide sequence ID" value="NZ_VAUV01000002.1"/>
</dbReference>
<dbReference type="PANTHER" id="PTHR30625">
    <property type="entry name" value="PROTEIN TOLQ"/>
    <property type="match status" value="1"/>
</dbReference>
<keyword evidence="5 8" id="KW-0653">Protein transport</keyword>
<keyword evidence="6 10" id="KW-1133">Transmembrane helix</keyword>
<feature type="domain" description="MotA/TolQ/ExbB proton channel" evidence="11">
    <location>
        <begin position="121"/>
        <end position="226"/>
    </location>
</feature>
<feature type="transmembrane region" description="Helical" evidence="10">
    <location>
        <begin position="46"/>
        <end position="69"/>
    </location>
</feature>